<comment type="subcellular location">
    <subcellularLocation>
        <location evidence="1">Cytoplasm</location>
        <location evidence="1">Cytoskeleton</location>
        <location evidence="1">Cilium axoneme</location>
    </subcellularLocation>
</comment>
<feature type="compositionally biased region" description="Basic and acidic residues" evidence="9">
    <location>
        <begin position="752"/>
        <end position="792"/>
    </location>
</feature>
<sequence length="1974" mass="215063">MADSGEGADVPPAADNGGEESQPTAEGAENPADGSSSAASPGEEGGESTDPPAGVAQPEGEGSSATEGATSADPPAEGDTSGTDAAGAPEGGEDGSSEQPAAASAGAGDTAKENGGGEAKESAATEGEEDGEAKEGEEGGEEGAAATSEEAAQTKSKTTKPEVVKIPDDFFYDLNDDDKIGQPTVTPPPQQIVLSGNDPINNVEDDPVFQFTRSMGFNFAKHANLHFVSDTKFAYISGRFVCISSIFASEDAEPDEILIGREDGGIGDLAVDPERKYLAVAEQSTSRSPGIYIYSLPVLKLYRVLRKGTERAYASVAFNPLRPDTLASVGSFPDFMLSVWDWKQERVVLRFKAFSQEVYTVAWSPTVPGHLTTSGLGHIRFWKMAKTFTGLKLQGELGKFGQSEITDVQSFCELPDGKVLCGSDYGKLLLWEGVFVKAEIIQVDAPEGGRWCHNGPVRCVFRDPLDESRYVSAGADGKIKWWAMAEIDVAEATDESQDSPITCLRAMDIPDADISHVALGPGGDVWIAQDNRQGRIFSIDPVEMQFKELVSFHSSSISGIRSFAVNKGLVLSASKEGTVRLWNSSQDGPALMRHRFRNDLTAFTFLPEDVSGWRVFAAGFADGVVRVMKVFPESLQLLQAVKTHKGPVTHITVSADGSFAAVVGADSNVFFLACGGDESKGPGLRSTPLTPVAFAKAPGVVTAAGWGGSSKWLTLGLKRGAVARMRCPDPSTIDNSETFEQPVTTLLASVDPDERPIVSTPREDGEGGDKDEAEEYSREAEKEREEKQKEREEARQEQLAKLKALDSLSCMVCLEEDAAVIVTGTGRFGEGIFTVPLDSMGGGGGTEETDEDPLHTEDANGEAGSGGVTDVGPLTGTSLIWLPKGMSPPSHLSLSEDETVLFAGFTDGRVLLVLDCVSGAVSALELSSEGDRLFVGARDGTMVALLFNKTGFLRAADSMQNKTDIDATRPHATDQQKVAAWMPAPNSVEDAAGVIGDEAARAGETSDALPGIADITDPNAISVQEAKLKSEEESAFAAAEEKKEGVREKVRQLRELLEGLMERNSRLLLPLENQELVVDGDWLLKLKESSEDQVTDVRRQLAWEVQRRQIAVDKLRQHFLGEVESERKEIFAFLRPVSVSSFRCTRLPPALEEQLGRLRELIRDAAGVVGGDDLEDGDGPNATGPAGGRGGPKTPGGVSRAATRAGGQTPGVGGAAGGANLVLANGESMSETQKQREMRKLLRQQRKAQIEMLMNTKPKDSYKDPADVEAIEEAKRTMGHIFLKTSPQYEVPEAQRMNAEKKRRQLLLLEESVHAIKVEFNARVAALSQFKQEVKQSIRRDLAALEDISLQLLAEADQSAPQGSSQQSLMPQQVGESAGGAGGASNLAQFTETFRKMRSLLEPNPEQDKLEFPESRFVYSEEDLDTLVSSAAEMSQEDEAAVNGWKWALRKGKEEGAGSNNGTSVDSTSAPPSNPTKQSTTLASRKEGRLRLRAAFFNKSKKNPDVKADRDAALPAVLRNTPTDLSEVVATFDAAVESLSREQAKLQSDLKNADLRLLTLLEELQKLGAMETKDELLHEKASENRQQKALLLQQLKQCQDQLLQKNQEIETWQSEEQELQAEFHEAVGENNAHLATLLKIFKKKIKRRKRNDNDDDDDDDEDEDEDEDDESDEDEDEEEEDVCPPGCDITVYENVQELRNRRADLEESLQEIQKAVEEIKKLQCCDDDDEGSEDGEGGGESRREREGSRNGHLPRELSKYVVFTRTALLQLIARIKELQVEKASAVESFRYLKRDKVVAQKEKKVIETDLQALTRKYEEVQMLRFGQVVDLDLIERGQPTEQMQELEEKCEEVERMCSRQIAEQNKQIEMAQEQLLSETRRNTELMDKIVKLGHSQLTLDQALNARLHSVTVNDPGPTLEKERREMARIHNLLAVQAKEIATLQAEINLFRRKGGHIYTTVTANRLTGHDGVAN</sequence>
<feature type="region of interest" description="Disordered" evidence="9">
    <location>
        <begin position="1"/>
        <end position="162"/>
    </location>
</feature>
<dbReference type="InterPro" id="IPR001680">
    <property type="entry name" value="WD40_rpt"/>
</dbReference>
<feature type="compositionally biased region" description="Low complexity" evidence="9">
    <location>
        <begin position="97"/>
        <end position="109"/>
    </location>
</feature>
<feature type="region of interest" description="Disordered" evidence="9">
    <location>
        <begin position="1723"/>
        <end position="1751"/>
    </location>
</feature>
<keyword evidence="6" id="KW-0206">Cytoskeleton</keyword>
<evidence type="ECO:0000256" key="6">
    <source>
        <dbReference type="ARBA" id="ARBA00023212"/>
    </source>
</evidence>
<keyword evidence="7" id="KW-0966">Cell projection</keyword>
<accession>A0A0G4I0H2</accession>
<dbReference type="SUPFAM" id="SSF50978">
    <property type="entry name" value="WD40 repeat-like"/>
    <property type="match status" value="1"/>
</dbReference>
<feature type="coiled-coil region" evidence="8">
    <location>
        <begin position="1796"/>
        <end position="1888"/>
    </location>
</feature>
<protein>
    <recommendedName>
        <fullName evidence="11">Cilia- and flagella-associated protein 44</fullName>
    </recommendedName>
</protein>
<evidence type="ECO:0000256" key="5">
    <source>
        <dbReference type="ARBA" id="ARBA00023054"/>
    </source>
</evidence>
<feature type="compositionally biased region" description="Low complexity" evidence="9">
    <location>
        <begin position="31"/>
        <end position="42"/>
    </location>
</feature>
<feature type="region of interest" description="Disordered" evidence="9">
    <location>
        <begin position="1648"/>
        <end position="1688"/>
    </location>
</feature>
<evidence type="ECO:0000256" key="3">
    <source>
        <dbReference type="ARBA" id="ARBA00022574"/>
    </source>
</evidence>
<feature type="compositionally biased region" description="Acidic residues" evidence="9">
    <location>
        <begin position="1653"/>
        <end position="1682"/>
    </location>
</feature>
<keyword evidence="5 8" id="KW-0175">Coiled coil</keyword>
<feature type="coiled-coil region" evidence="8">
    <location>
        <begin position="1588"/>
        <end position="1622"/>
    </location>
</feature>
<feature type="compositionally biased region" description="Polar residues" evidence="9">
    <location>
        <begin position="1458"/>
        <end position="1483"/>
    </location>
</feature>
<reference evidence="10" key="1">
    <citation type="submission" date="2014-11" db="EMBL/GenBank/DDBJ databases">
        <authorList>
            <person name="Otto D Thomas"/>
            <person name="Naeem Raeece"/>
        </authorList>
    </citation>
    <scope>NUCLEOTIDE SEQUENCE</scope>
</reference>
<feature type="compositionally biased region" description="Gly residues" evidence="9">
    <location>
        <begin position="1185"/>
        <end position="1194"/>
    </location>
</feature>
<feature type="region of interest" description="Disordered" evidence="9">
    <location>
        <begin position="1359"/>
        <end position="1385"/>
    </location>
</feature>
<feature type="region of interest" description="Disordered" evidence="9">
    <location>
        <begin position="747"/>
        <end position="792"/>
    </location>
</feature>
<keyword evidence="4" id="KW-0677">Repeat</keyword>
<feature type="compositionally biased region" description="Basic and acidic residues" evidence="9">
    <location>
        <begin position="1739"/>
        <end position="1751"/>
    </location>
</feature>
<evidence type="ECO:0000256" key="8">
    <source>
        <dbReference type="SAM" id="Coils"/>
    </source>
</evidence>
<evidence type="ECO:0000256" key="1">
    <source>
        <dbReference type="ARBA" id="ARBA00004430"/>
    </source>
</evidence>
<name>A0A0G4I0H2_9ALVE</name>
<dbReference type="InterPro" id="IPR036322">
    <property type="entry name" value="WD40_repeat_dom_sf"/>
</dbReference>
<dbReference type="SUPFAM" id="SSF50993">
    <property type="entry name" value="Peptidase/esterase 'gauge' domain"/>
    <property type="match status" value="1"/>
</dbReference>
<dbReference type="Pfam" id="PF00400">
    <property type="entry name" value="WD40"/>
    <property type="match status" value="1"/>
</dbReference>
<evidence type="ECO:0000256" key="2">
    <source>
        <dbReference type="ARBA" id="ARBA00022490"/>
    </source>
</evidence>
<keyword evidence="2" id="KW-0963">Cytoplasm</keyword>
<keyword evidence="3" id="KW-0853">WD repeat</keyword>
<dbReference type="EMBL" id="CDMZ01004645">
    <property type="protein sequence ID" value="CEM50369.1"/>
    <property type="molecule type" value="Genomic_DNA"/>
</dbReference>
<organism evidence="10">
    <name type="scientific">Chromera velia CCMP2878</name>
    <dbReference type="NCBI Taxonomy" id="1169474"/>
    <lineage>
        <taxon>Eukaryota</taxon>
        <taxon>Sar</taxon>
        <taxon>Alveolata</taxon>
        <taxon>Colpodellida</taxon>
        <taxon>Chromeraceae</taxon>
        <taxon>Chromera</taxon>
    </lineage>
</organism>
<dbReference type="InterPro" id="IPR015943">
    <property type="entry name" value="WD40/YVTN_repeat-like_dom_sf"/>
</dbReference>
<feature type="compositionally biased region" description="Gly residues" evidence="9">
    <location>
        <begin position="1208"/>
        <end position="1217"/>
    </location>
</feature>
<evidence type="ECO:0000256" key="9">
    <source>
        <dbReference type="SAM" id="MobiDB-lite"/>
    </source>
</evidence>
<dbReference type="PANTHER" id="PTHR14885">
    <property type="entry name" value="CILIA- AND FLAGELLA-ASSOCIATED PROTEIN 43-RELATED"/>
    <property type="match status" value="1"/>
</dbReference>
<dbReference type="VEuPathDB" id="CryptoDB:Cvel_1622"/>
<feature type="region of interest" description="Disordered" evidence="9">
    <location>
        <begin position="838"/>
        <end position="869"/>
    </location>
</feature>
<proteinExistence type="predicted"/>
<feature type="region of interest" description="Disordered" evidence="9">
    <location>
        <begin position="1453"/>
        <end position="1485"/>
    </location>
</feature>
<dbReference type="SMART" id="SM00320">
    <property type="entry name" value="WD40"/>
    <property type="match status" value="7"/>
</dbReference>
<dbReference type="GO" id="GO:0005930">
    <property type="term" value="C:axoneme"/>
    <property type="evidence" value="ECO:0007669"/>
    <property type="project" value="UniProtKB-SubCell"/>
</dbReference>
<gene>
    <name evidence="10" type="ORF">Cvel_1622</name>
</gene>
<feature type="region of interest" description="Disordered" evidence="9">
    <location>
        <begin position="1169"/>
        <end position="1217"/>
    </location>
</feature>
<evidence type="ECO:0000256" key="4">
    <source>
        <dbReference type="ARBA" id="ARBA00022737"/>
    </source>
</evidence>
<feature type="compositionally biased region" description="Polar residues" evidence="9">
    <location>
        <begin position="1359"/>
        <end position="1375"/>
    </location>
</feature>
<evidence type="ECO:0000313" key="10">
    <source>
        <dbReference type="EMBL" id="CEM50369.1"/>
    </source>
</evidence>
<feature type="coiled-coil region" evidence="8">
    <location>
        <begin position="1029"/>
        <end position="1063"/>
    </location>
</feature>
<evidence type="ECO:0000256" key="7">
    <source>
        <dbReference type="ARBA" id="ARBA00023273"/>
    </source>
</evidence>
<dbReference type="Gene3D" id="2.130.10.10">
    <property type="entry name" value="YVTN repeat-like/Quinoprotein amine dehydrogenase"/>
    <property type="match status" value="2"/>
</dbReference>
<evidence type="ECO:0008006" key="11">
    <source>
        <dbReference type="Google" id="ProtNLM"/>
    </source>
</evidence>
<dbReference type="PANTHER" id="PTHR14885:SF3">
    <property type="entry name" value="CILIA- AND FLAGELLA-ASSOCIATED PROTEIN 44"/>
    <property type="match status" value="1"/>
</dbReference>
<feature type="compositionally biased region" description="Acidic residues" evidence="9">
    <location>
        <begin position="1725"/>
        <end position="1737"/>
    </location>
</feature>